<dbReference type="SUPFAM" id="SSF53784">
    <property type="entry name" value="Phosphofructokinase"/>
    <property type="match status" value="1"/>
</dbReference>
<reference evidence="15 16" key="1">
    <citation type="submission" date="2024-01" db="EMBL/GenBank/DDBJ databases">
        <title>The genomes of 5 underutilized Papilionoideae crops provide insights into root nodulation and disease resistanc.</title>
        <authorList>
            <person name="Yuan L."/>
        </authorList>
    </citation>
    <scope>NUCLEOTIDE SEQUENCE [LARGE SCALE GENOMIC DNA]</scope>
    <source>
        <strain evidence="15">ZHUSHIDOU_FW_LH</strain>
        <tissue evidence="15">Leaf</tissue>
    </source>
</reference>
<evidence type="ECO:0000256" key="11">
    <source>
        <dbReference type="ARBA" id="ARBA00048070"/>
    </source>
</evidence>
<keyword evidence="9 12" id="KW-0460">Magnesium</keyword>
<dbReference type="GO" id="GO:0006002">
    <property type="term" value="P:fructose 6-phosphate metabolic process"/>
    <property type="evidence" value="ECO:0007669"/>
    <property type="project" value="InterPro"/>
</dbReference>
<dbReference type="Pfam" id="PF00365">
    <property type="entry name" value="PFK"/>
    <property type="match status" value="1"/>
</dbReference>
<keyword evidence="5 12" id="KW-0479">Metal-binding</keyword>
<evidence type="ECO:0000256" key="13">
    <source>
        <dbReference type="SAM" id="MobiDB-lite"/>
    </source>
</evidence>
<evidence type="ECO:0000256" key="12">
    <source>
        <dbReference type="HAMAP-Rule" id="MF_03186"/>
    </source>
</evidence>
<feature type="binding site" evidence="12">
    <location>
        <begin position="283"/>
        <end position="286"/>
    </location>
    <ligand>
        <name>ATP</name>
        <dbReference type="ChEBI" id="CHEBI:30616"/>
    </ligand>
</feature>
<evidence type="ECO:0000256" key="3">
    <source>
        <dbReference type="ARBA" id="ARBA00022533"/>
    </source>
</evidence>
<comment type="cofactor">
    <cofactor evidence="1 12">
        <name>Mg(2+)</name>
        <dbReference type="ChEBI" id="CHEBI:18420"/>
    </cofactor>
</comment>
<keyword evidence="10 12" id="KW-0324">Glycolysis</keyword>
<keyword evidence="7 12" id="KW-0418">Kinase</keyword>
<evidence type="ECO:0000256" key="2">
    <source>
        <dbReference type="ARBA" id="ARBA00002659"/>
    </source>
</evidence>
<dbReference type="GO" id="GO:0005524">
    <property type="term" value="F:ATP binding"/>
    <property type="evidence" value="ECO:0007669"/>
    <property type="project" value="UniProtKB-KW"/>
</dbReference>
<name>A0AAN9HU89_CROPI</name>
<feature type="binding site" evidence="12">
    <location>
        <begin position="312"/>
        <end position="314"/>
    </location>
    <ligand>
        <name>substrate</name>
    </ligand>
</feature>
<evidence type="ECO:0000256" key="8">
    <source>
        <dbReference type="ARBA" id="ARBA00022840"/>
    </source>
</evidence>
<evidence type="ECO:0000256" key="1">
    <source>
        <dbReference type="ARBA" id="ARBA00001946"/>
    </source>
</evidence>
<dbReference type="InterPro" id="IPR050929">
    <property type="entry name" value="PFKA"/>
</dbReference>
<dbReference type="EMBL" id="JAYWIO010000008">
    <property type="protein sequence ID" value="KAK7245493.1"/>
    <property type="molecule type" value="Genomic_DNA"/>
</dbReference>
<evidence type="ECO:0000259" key="14">
    <source>
        <dbReference type="Pfam" id="PF00365"/>
    </source>
</evidence>
<comment type="subunit">
    <text evidence="12">Homotetramer.</text>
</comment>
<keyword evidence="6 12" id="KW-0547">Nucleotide-binding</keyword>
<proteinExistence type="inferred from homology"/>
<dbReference type="EC" id="2.7.1.11" evidence="12"/>
<comment type="caution">
    <text evidence="15">The sequence shown here is derived from an EMBL/GenBank/DDBJ whole genome shotgun (WGS) entry which is preliminary data.</text>
</comment>
<dbReference type="GO" id="GO:0005737">
    <property type="term" value="C:cytoplasm"/>
    <property type="evidence" value="ECO:0007669"/>
    <property type="project" value="UniProtKB-SubCell"/>
</dbReference>
<comment type="function">
    <text evidence="2 12">Catalyzes the phosphorylation of D-fructose 6-phosphate to fructose 1,6-bisphosphate by ATP, the first committing step of glycolysis.</text>
</comment>
<comment type="pathway">
    <text evidence="12">Carbohydrate degradation; glycolysis; D-glyceraldehyde 3-phosphate and glycerone phosphate from D-glucose: step 3/4.</text>
</comment>
<feature type="binding site" evidence="12">
    <location>
        <begin position="470"/>
        <end position="473"/>
    </location>
    <ligand>
        <name>substrate</name>
    </ligand>
</feature>
<sequence>MTKISFQFNRLNPRSTVRLLLLKDLVHSLHPSNSNSINYIKMESIISNSSSPPIVNNHTLSSSSLKTNNNNHTNGSNGSFDPSSHPAPKEEAGKMGSSLNSKPKVVSGTAGYVLEDVPHLSDYIPNLPTYTNPLQDNPAYSVVKQYFVHVDDSVPERITVHKDSPRGVHFRRAGPRQRVYFESDEVQAAIVTCGGLCPGLNTVIRELVCSLYHMYGVKKVLGIEGGYKGFYARNTKTLTPKNVNDIHKRGGTILGTSRGGHVTTKIVDSIQDRGINQVYIIGGDGTQRGASAIFEEVRRRGLKVAIVGIPKTIDNDIPVIDKSFGFDTAVEEAQRAINAAHVEAESFENGIGVVKLMGRYSGFIAMYATLASRDVDCCLIPESPFYLEGPGGLFDYIEKTLKENGHMVIVIAEGAGQELVSESIQSENTQDASGNKLLQDVGLWISQKIKDHFTKQNTLPITLKYIDPTYMIRAIPSNASDNVYCTLLAQSAVHGAMAGYTGYTSGLVHGRQTYIPFYRITERQNHVVITDRMWARLLSSTNQPSFLNSKGANEEKKGEELKQLADGNCSDETLVNKEISCIYHNAL</sequence>
<feature type="site" description="Important for substrate specificity; cannot use PPi as phosphoryl donor" evidence="12">
    <location>
        <position position="285"/>
    </location>
</feature>
<feature type="binding site" evidence="12">
    <location>
        <position position="195"/>
    </location>
    <ligand>
        <name>ATP</name>
        <dbReference type="ChEBI" id="CHEBI:30616"/>
    </ligand>
</feature>
<evidence type="ECO:0000256" key="9">
    <source>
        <dbReference type="ARBA" id="ARBA00022842"/>
    </source>
</evidence>
<dbReference type="InterPro" id="IPR000023">
    <property type="entry name" value="Phosphofructokinase_dom"/>
</dbReference>
<evidence type="ECO:0000313" key="16">
    <source>
        <dbReference type="Proteomes" id="UP001372338"/>
    </source>
</evidence>
<keyword evidence="3 12" id="KW-0021">Allosteric enzyme</keyword>
<dbReference type="GO" id="GO:0003872">
    <property type="term" value="F:6-phosphofructokinase activity"/>
    <property type="evidence" value="ECO:0007669"/>
    <property type="project" value="UniProtKB-UniRule"/>
</dbReference>
<evidence type="ECO:0000256" key="10">
    <source>
        <dbReference type="ARBA" id="ARBA00023152"/>
    </source>
</evidence>
<dbReference type="PRINTS" id="PR00476">
    <property type="entry name" value="PHFRCTKINASE"/>
</dbReference>
<evidence type="ECO:0000256" key="4">
    <source>
        <dbReference type="ARBA" id="ARBA00022679"/>
    </source>
</evidence>
<dbReference type="Gene3D" id="3.40.50.450">
    <property type="match status" value="1"/>
</dbReference>
<comment type="similarity">
    <text evidence="12">Belongs to the phosphofructokinase type A (PFKA) family. PPi-dependent PFK group II subfamily. Atypical ATP-dependent clade 'X' sub-subfamily.</text>
</comment>
<dbReference type="InterPro" id="IPR035966">
    <property type="entry name" value="PKF_sf"/>
</dbReference>
<dbReference type="InterPro" id="IPR022953">
    <property type="entry name" value="ATP_PFK"/>
</dbReference>
<keyword evidence="8 12" id="KW-0067">ATP-binding</keyword>
<evidence type="ECO:0000256" key="7">
    <source>
        <dbReference type="ARBA" id="ARBA00022777"/>
    </source>
</evidence>
<comment type="activity regulation">
    <text evidence="12">Allosterically activated by AMP.</text>
</comment>
<dbReference type="Proteomes" id="UP001372338">
    <property type="component" value="Unassembled WGS sequence"/>
</dbReference>
<organism evidence="15 16">
    <name type="scientific">Crotalaria pallida</name>
    <name type="common">Smooth rattlebox</name>
    <name type="synonym">Crotalaria striata</name>
    <dbReference type="NCBI Taxonomy" id="3830"/>
    <lineage>
        <taxon>Eukaryota</taxon>
        <taxon>Viridiplantae</taxon>
        <taxon>Streptophyta</taxon>
        <taxon>Embryophyta</taxon>
        <taxon>Tracheophyta</taxon>
        <taxon>Spermatophyta</taxon>
        <taxon>Magnoliopsida</taxon>
        <taxon>eudicotyledons</taxon>
        <taxon>Gunneridae</taxon>
        <taxon>Pentapetalae</taxon>
        <taxon>rosids</taxon>
        <taxon>fabids</taxon>
        <taxon>Fabales</taxon>
        <taxon>Fabaceae</taxon>
        <taxon>Papilionoideae</taxon>
        <taxon>50 kb inversion clade</taxon>
        <taxon>genistoids sensu lato</taxon>
        <taxon>core genistoids</taxon>
        <taxon>Crotalarieae</taxon>
        <taxon>Crotalaria</taxon>
    </lineage>
</organism>
<dbReference type="HAMAP" id="MF_01981">
    <property type="entry name" value="Phosphofructokinase_II_X"/>
    <property type="match status" value="1"/>
</dbReference>
<feature type="region of interest" description="Disordered" evidence="13">
    <location>
        <begin position="56"/>
        <end position="101"/>
    </location>
</feature>
<dbReference type="PANTHER" id="PTHR45770">
    <property type="entry name" value="ATP-DEPENDENT 6-PHOSPHOFRUCTOKINASE 1"/>
    <property type="match status" value="1"/>
</dbReference>
<evidence type="ECO:0000313" key="15">
    <source>
        <dbReference type="EMBL" id="KAK7245493.1"/>
    </source>
</evidence>
<feature type="active site" description="Proton acceptor" evidence="12">
    <location>
        <position position="314"/>
    </location>
</feature>
<dbReference type="GO" id="GO:0046872">
    <property type="term" value="F:metal ion binding"/>
    <property type="evidence" value="ECO:0007669"/>
    <property type="project" value="UniProtKB-KW"/>
</dbReference>
<feature type="binding site" evidence="12">
    <location>
        <position position="413"/>
    </location>
    <ligand>
        <name>substrate</name>
    </ligand>
</feature>
<feature type="binding site" evidence="12">
    <location>
        <begin position="258"/>
        <end position="259"/>
    </location>
    <ligand>
        <name>ATP</name>
        <dbReference type="ChEBI" id="CHEBI:30616"/>
    </ligand>
</feature>
<comment type="subcellular location">
    <subcellularLocation>
        <location evidence="12">Cytoplasm</location>
    </subcellularLocation>
</comment>
<keyword evidence="4 12" id="KW-0808">Transferase</keyword>
<dbReference type="NCBIfam" id="NF005301">
    <property type="entry name" value="PRK06830.1"/>
    <property type="match status" value="1"/>
</dbReference>
<keyword evidence="12" id="KW-0963">Cytoplasm</keyword>
<evidence type="ECO:0000256" key="6">
    <source>
        <dbReference type="ARBA" id="ARBA00022741"/>
    </source>
</evidence>
<gene>
    <name evidence="12" type="primary">PFK</name>
    <name evidence="15" type="ORF">RIF29_40339</name>
</gene>
<dbReference type="FunFam" id="3.40.50.450:FF:000002">
    <property type="entry name" value="ATP-dependent 6-phosphofructokinase"/>
    <property type="match status" value="1"/>
</dbReference>
<accession>A0AAN9HU89</accession>
<dbReference type="AlphaFoldDB" id="A0AAN9HU89"/>
<dbReference type="InterPro" id="IPR012004">
    <property type="entry name" value="PyroP-dep_PFK_TP0108"/>
</dbReference>
<protein>
    <recommendedName>
        <fullName evidence="12">ATP-dependent 6-phosphofructokinase</fullName>
        <shortName evidence="12">ATP-PFK</shortName>
        <shortName evidence="12">Phosphofructokinase</shortName>
        <ecNumber evidence="12">2.7.1.11</ecNumber>
    </recommendedName>
    <alternativeName>
        <fullName evidence="12">Phosphohexokinase</fullName>
    </alternativeName>
</protein>
<feature type="binding site" evidence="12">
    <location>
        <begin position="357"/>
        <end position="359"/>
    </location>
    <ligand>
        <name>substrate</name>
    </ligand>
</feature>
<evidence type="ECO:0000256" key="5">
    <source>
        <dbReference type="ARBA" id="ARBA00022723"/>
    </source>
</evidence>
<feature type="binding site" evidence="12">
    <location>
        <position position="284"/>
    </location>
    <ligand>
        <name>Mg(2+)</name>
        <dbReference type="ChEBI" id="CHEBI:18420"/>
        <note>catalytic</note>
    </ligand>
</feature>
<feature type="domain" description="Phosphofructokinase" evidence="14">
    <location>
        <begin position="188"/>
        <end position="494"/>
    </location>
</feature>
<keyword evidence="16" id="KW-1185">Reference proteome</keyword>
<comment type="catalytic activity">
    <reaction evidence="11 12">
        <text>beta-D-fructose 6-phosphate + ATP = beta-D-fructose 1,6-bisphosphate + ADP + H(+)</text>
        <dbReference type="Rhea" id="RHEA:16109"/>
        <dbReference type="ChEBI" id="CHEBI:15378"/>
        <dbReference type="ChEBI" id="CHEBI:30616"/>
        <dbReference type="ChEBI" id="CHEBI:32966"/>
        <dbReference type="ChEBI" id="CHEBI:57634"/>
        <dbReference type="ChEBI" id="CHEBI:456216"/>
        <dbReference type="EC" id="2.7.1.11"/>
    </reaction>
</comment>
<feature type="compositionally biased region" description="Low complexity" evidence="13">
    <location>
        <begin position="56"/>
        <end position="79"/>
    </location>
</feature>